<gene>
    <name evidence="1" type="ORF">ADEAN_000061800</name>
</gene>
<evidence type="ECO:0000313" key="2">
    <source>
        <dbReference type="Proteomes" id="UP000515908"/>
    </source>
</evidence>
<sequence length="504" mass="57080">MDKKRYFETEWPWLKDGTWDASVFQQLVRTPLQSTPETSLFSQCCHLATALKLLERGLFCFSGTHHSFWEDNCIPDVNFFTRFHAGEAAVSWLESGSTLPFLQSLCQLSTLCLEASKRVFGEATIVENPFKVKCVQSLATTLSADSLLAFPLIPKQMRNYLSNFIDFLTATDINPVRHLEYYSTFIQFLIFFMACPDKKINDKPIPHLKNLNIQWGELFGEVSREHWNVILYVEENPPPYTKENYFRYEGRRMARFAALTREFTRTCVTVSSGSRGEVVASLLSRDMEGMLESLCGITGVAKYISHRCFIFDCLVWYLCPIAVIQAFYQEKIQNNDREAAALLAAADWRLIVRCCLTIARLRDRSLMEKKKAGKSVQAEETAAAIQQLVSEKCNAWLQTDRIVESEELISQPTDGTDEAAWSSAIRLSILNSPLWTTKAEVTAVREGVYGVLAQPQGSAEKEDLFDLIAFLAGTVKDGSATLPRSLNQIAHEFLIQSLGLRNFL</sequence>
<name>A0A7G2C5H6_9TRYP</name>
<reference evidence="1 2" key="1">
    <citation type="submission" date="2020-08" db="EMBL/GenBank/DDBJ databases">
        <authorList>
            <person name="Newling K."/>
            <person name="Davey J."/>
            <person name="Forrester S."/>
        </authorList>
    </citation>
    <scope>NUCLEOTIDE SEQUENCE [LARGE SCALE GENOMIC DNA]</scope>
    <source>
        <strain evidence="2">Crithidia deanei Carvalho (ATCC PRA-265)</strain>
    </source>
</reference>
<evidence type="ECO:0000313" key="1">
    <source>
        <dbReference type="EMBL" id="CAD2213182.1"/>
    </source>
</evidence>
<keyword evidence="2" id="KW-1185">Reference proteome</keyword>
<dbReference type="VEuPathDB" id="TriTrypDB:ADEAN_000061800"/>
<dbReference type="Proteomes" id="UP000515908">
    <property type="component" value="Chromosome 01"/>
</dbReference>
<protein>
    <submittedName>
        <fullName evidence="1">Uncharacterized protein</fullName>
    </submittedName>
</protein>
<accession>A0A7G2C5H6</accession>
<dbReference type="EMBL" id="LR877145">
    <property type="protein sequence ID" value="CAD2213182.1"/>
    <property type="molecule type" value="Genomic_DNA"/>
</dbReference>
<dbReference type="AlphaFoldDB" id="A0A7G2C5H6"/>
<organism evidence="1 2">
    <name type="scientific">Angomonas deanei</name>
    <dbReference type="NCBI Taxonomy" id="59799"/>
    <lineage>
        <taxon>Eukaryota</taxon>
        <taxon>Discoba</taxon>
        <taxon>Euglenozoa</taxon>
        <taxon>Kinetoplastea</taxon>
        <taxon>Metakinetoplastina</taxon>
        <taxon>Trypanosomatida</taxon>
        <taxon>Trypanosomatidae</taxon>
        <taxon>Strigomonadinae</taxon>
        <taxon>Angomonas</taxon>
    </lineage>
</organism>
<proteinExistence type="predicted"/>